<proteinExistence type="predicted"/>
<organism evidence="2 3">
    <name type="scientific">Hymenoscyphus fraxineus</name>
    <dbReference type="NCBI Taxonomy" id="746836"/>
    <lineage>
        <taxon>Eukaryota</taxon>
        <taxon>Fungi</taxon>
        <taxon>Dikarya</taxon>
        <taxon>Ascomycota</taxon>
        <taxon>Pezizomycotina</taxon>
        <taxon>Leotiomycetes</taxon>
        <taxon>Helotiales</taxon>
        <taxon>Helotiaceae</taxon>
        <taxon>Hymenoscyphus</taxon>
    </lineage>
</organism>
<dbReference type="EMBL" id="CAJVRL010000080">
    <property type="protein sequence ID" value="CAG8957611.1"/>
    <property type="molecule type" value="Genomic_DNA"/>
</dbReference>
<gene>
    <name evidence="2" type="ORF">HYFRA_00010478</name>
</gene>
<dbReference type="PANTHER" id="PTHR35392">
    <property type="entry name" value="ZN(II)2CYS6 TRANSCRIPTION FACTOR (EUROFUNG)-RELATED-RELATED"/>
    <property type="match status" value="1"/>
</dbReference>
<reference evidence="2" key="1">
    <citation type="submission" date="2021-07" db="EMBL/GenBank/DDBJ databases">
        <authorList>
            <person name="Durling M."/>
        </authorList>
    </citation>
    <scope>NUCLEOTIDE SEQUENCE</scope>
</reference>
<evidence type="ECO:0008006" key="4">
    <source>
        <dbReference type="Google" id="ProtNLM"/>
    </source>
</evidence>
<name>A0A9N9L0Q9_9HELO</name>
<sequence length="897" mass="100485">MSSNSGNLLASRNSSSIPQQPRHVSPTRLGNPASNGTQQMEGFQSSVSQRSNEILGMSSEGGTHSGSLITNISSLSTTDLVRNGDNFSHNSWDMVEEEQEHTTHGLYSDLGGTYRPIDQDWMLENGPWVPGPGFGNTNNAPCLSENIDLDISLDHTDSELVDFQSSGPNANAPWNSSVVVSQNCSEVLTSQWPGYSVITHPQEEPGGTSYVPQIVTNNHSSNTSTFDREFTPSSSTGENSCSLEIAEPQSWYPVERYDNFAKTGTERPNVLFDTLGGRFLEDETSRRENTRVPVAPRTSYSLPFNPKSNQNNEINFVASSNETVHGNDDGAIFSLKRSLNNQSNSWIREVSKSPNISHIRVGSRSTSRNSNPSQNASFKSPGMLLLEDTPELREYLSKSKKTSKHIRFDGPEHSPLGDMHNWDNTFVKKESGFTDAKNRLQRKVVKPKLGRRKGPLDKAKREKASEMRKEKACLCCRISKATCSKGLICARCEKQQLLLPNLFCCRLHLKDYTRLFLPEQMVGPFLKSAIDKLEANEVPVLGCSHIEFAVSSGPHYPDIHLRVHTLRSDSGFFKCDSVFEPLPLRIARQVSIQELKNTLCKHIGDVIRHQRYYGEVVYNNTSQLAWDVHEAIWNYAKSAPENKFLQKLLSLYAMQHFMATSLVVSPKPSAQNMNGPLTYDSRSPNLRMVNRQLKHVMLELLQDTYGEVLDELENQLLQKPNKYKLWAPSFSAILVLNMCAEMVQINTDFRIVNAVSDMQKSPTGLDRNGNKASREASENLCREIDDKALRSAESGFQFVYNKQSKLKDGSKRDRAFNPIRDGENVVKKEKLGESVEKFVKNTTPASTETNLLGLLHPDPNSTAPRFVKSRDVLADHSVFRIHNSGRLVSRFMQSLLC</sequence>
<feature type="compositionally biased region" description="Polar residues" evidence="1">
    <location>
        <begin position="363"/>
        <end position="378"/>
    </location>
</feature>
<dbReference type="AlphaFoldDB" id="A0A9N9L0Q9"/>
<feature type="compositionally biased region" description="Polar residues" evidence="1">
    <location>
        <begin position="32"/>
        <end position="49"/>
    </location>
</feature>
<feature type="compositionally biased region" description="Polar residues" evidence="1">
    <location>
        <begin position="1"/>
        <end position="19"/>
    </location>
</feature>
<dbReference type="InterPro" id="IPR052973">
    <property type="entry name" value="Fungal_sec-metab_reg_TF"/>
</dbReference>
<dbReference type="OrthoDB" id="4226666at2759"/>
<feature type="compositionally biased region" description="Polar residues" evidence="1">
    <location>
        <begin position="298"/>
        <end position="307"/>
    </location>
</feature>
<feature type="region of interest" description="Disordered" evidence="1">
    <location>
        <begin position="283"/>
        <end position="307"/>
    </location>
</feature>
<protein>
    <recommendedName>
        <fullName evidence="4">Zn(2)-C6 fungal-type domain-containing protein</fullName>
    </recommendedName>
</protein>
<comment type="caution">
    <text evidence="2">The sequence shown here is derived from an EMBL/GenBank/DDBJ whole genome shotgun (WGS) entry which is preliminary data.</text>
</comment>
<dbReference type="PANTHER" id="PTHR35392:SF3">
    <property type="entry name" value="ZN(2)-C6 FUNGAL-TYPE DOMAIN-CONTAINING PROTEIN"/>
    <property type="match status" value="1"/>
</dbReference>
<evidence type="ECO:0000313" key="3">
    <source>
        <dbReference type="Proteomes" id="UP000696280"/>
    </source>
</evidence>
<accession>A0A9N9L0Q9</accession>
<feature type="region of interest" description="Disordered" evidence="1">
    <location>
        <begin position="1"/>
        <end position="49"/>
    </location>
</feature>
<evidence type="ECO:0000256" key="1">
    <source>
        <dbReference type="SAM" id="MobiDB-lite"/>
    </source>
</evidence>
<keyword evidence="3" id="KW-1185">Reference proteome</keyword>
<feature type="region of interest" description="Disordered" evidence="1">
    <location>
        <begin position="219"/>
        <end position="240"/>
    </location>
</feature>
<dbReference type="Proteomes" id="UP000696280">
    <property type="component" value="Unassembled WGS sequence"/>
</dbReference>
<evidence type="ECO:0000313" key="2">
    <source>
        <dbReference type="EMBL" id="CAG8957611.1"/>
    </source>
</evidence>
<feature type="region of interest" description="Disordered" evidence="1">
    <location>
        <begin position="357"/>
        <end position="380"/>
    </location>
</feature>